<evidence type="ECO:0000313" key="3">
    <source>
        <dbReference type="Proteomes" id="UP000441336"/>
    </source>
</evidence>
<organism evidence="2 3">
    <name type="scientific">Hymenobacter ginkgonis</name>
    <dbReference type="NCBI Taxonomy" id="2682976"/>
    <lineage>
        <taxon>Bacteria</taxon>
        <taxon>Pseudomonadati</taxon>
        <taxon>Bacteroidota</taxon>
        <taxon>Cytophagia</taxon>
        <taxon>Cytophagales</taxon>
        <taxon>Hymenobacteraceae</taxon>
        <taxon>Hymenobacter</taxon>
    </lineage>
</organism>
<proteinExistence type="predicted"/>
<keyword evidence="1" id="KW-0732">Signal</keyword>
<dbReference type="EMBL" id="WQKZ01000008">
    <property type="protein sequence ID" value="MVN78950.1"/>
    <property type="molecule type" value="Genomic_DNA"/>
</dbReference>
<dbReference type="RefSeq" id="WP_157569595.1">
    <property type="nucleotide sequence ID" value="NZ_WQKZ01000008.1"/>
</dbReference>
<dbReference type="Proteomes" id="UP000441336">
    <property type="component" value="Unassembled WGS sequence"/>
</dbReference>
<comment type="caution">
    <text evidence="2">The sequence shown here is derived from an EMBL/GenBank/DDBJ whole genome shotgun (WGS) entry which is preliminary data.</text>
</comment>
<feature type="chain" id="PRO_5029468013" evidence="1">
    <location>
        <begin position="20"/>
        <end position="293"/>
    </location>
</feature>
<gene>
    <name evidence="2" type="ORF">GO988_21685</name>
</gene>
<keyword evidence="3" id="KW-1185">Reference proteome</keyword>
<evidence type="ECO:0000256" key="1">
    <source>
        <dbReference type="SAM" id="SignalP"/>
    </source>
</evidence>
<sequence>MKKLLPLLILLTLTFPSFAQYEYLAVTGALAGVNALKGHPQKPDEYVTQATYQGRTFPQKRSPLYKLPSKGRDQISALEQLLASRYVALQADAASPILSTEQEAAFTAAFSQLTTTRPNWSVAAYTDELAFYRTEENRRSYARAKLASEQAYQRQQRERTRRDSVERLALRRAALIDSTRRAVLAQVRAVADSVAQVQADAVAAAATPEATTASRAYTAVAPHAPVAHKPAVKKVVVKVKRSTGPTVYYCASGNTVKYHASSGCRGLARCGASIEPISLREAQASMEPCKWCY</sequence>
<evidence type="ECO:0000313" key="2">
    <source>
        <dbReference type="EMBL" id="MVN78950.1"/>
    </source>
</evidence>
<feature type="signal peptide" evidence="1">
    <location>
        <begin position="1"/>
        <end position="19"/>
    </location>
</feature>
<name>A0A7K1TKK9_9BACT</name>
<dbReference type="AlphaFoldDB" id="A0A7K1TKK9"/>
<accession>A0A7K1TKK9</accession>
<reference evidence="2 3" key="1">
    <citation type="submission" date="2019-12" db="EMBL/GenBank/DDBJ databases">
        <title>Hymenobacter sp. HMF4947 Genome sequencing and assembly.</title>
        <authorList>
            <person name="Kang H."/>
            <person name="Cha I."/>
            <person name="Kim H."/>
            <person name="Joh K."/>
        </authorList>
    </citation>
    <scope>NUCLEOTIDE SEQUENCE [LARGE SCALE GENOMIC DNA]</scope>
    <source>
        <strain evidence="2 3">HMF4947</strain>
    </source>
</reference>
<protein>
    <submittedName>
        <fullName evidence="2">Uncharacterized protein</fullName>
    </submittedName>
</protein>